<dbReference type="STRING" id="420998.JDO7802_00398"/>
<dbReference type="Pfam" id="PF00206">
    <property type="entry name" value="Lyase_1"/>
    <property type="match status" value="1"/>
</dbReference>
<reference evidence="3 4" key="1">
    <citation type="submission" date="2015-07" db="EMBL/GenBank/DDBJ databases">
        <authorList>
            <person name="Noorani M."/>
        </authorList>
    </citation>
    <scope>NUCLEOTIDE SEQUENCE [LARGE SCALE GENOMIC DNA]</scope>
    <source>
        <strain evidence="3 4">CECT 7802</strain>
    </source>
</reference>
<dbReference type="Gene3D" id="1.20.200.10">
    <property type="entry name" value="Fumarase/aspartase (Central domain)"/>
    <property type="match status" value="1"/>
</dbReference>
<dbReference type="EMBL" id="CXSU01000005">
    <property type="protein sequence ID" value="CTQ48396.1"/>
    <property type="molecule type" value="Genomic_DNA"/>
</dbReference>
<evidence type="ECO:0000256" key="1">
    <source>
        <dbReference type="ARBA" id="ARBA00034772"/>
    </source>
</evidence>
<protein>
    <submittedName>
        <fullName evidence="3">3-carboxy-cis,cis-muconate cycloisomerase</fullName>
        <ecNumber evidence="3">5.5.1.2</ecNumber>
    </submittedName>
</protein>
<gene>
    <name evidence="3" type="primary">pcaB</name>
    <name evidence="3" type="ORF">JDO7802_00398</name>
</gene>
<keyword evidence="4" id="KW-1185">Reference proteome</keyword>
<dbReference type="RefSeq" id="WP_055082072.1">
    <property type="nucleotide sequence ID" value="NZ_CXSU01000005.1"/>
</dbReference>
<dbReference type="Proteomes" id="UP000049222">
    <property type="component" value="Unassembled WGS sequence"/>
</dbReference>
<proteinExistence type="inferred from homology"/>
<dbReference type="PRINTS" id="PR00149">
    <property type="entry name" value="FUMRATELYASE"/>
</dbReference>
<evidence type="ECO:0000313" key="4">
    <source>
        <dbReference type="Proteomes" id="UP000049222"/>
    </source>
</evidence>
<keyword evidence="3" id="KW-0413">Isomerase</keyword>
<evidence type="ECO:0000259" key="2">
    <source>
        <dbReference type="Pfam" id="PF00206"/>
    </source>
</evidence>
<dbReference type="EC" id="5.5.1.2" evidence="3"/>
<dbReference type="PANTHER" id="PTHR43172:SF2">
    <property type="entry name" value="ADENYLOSUCCINATE LYASE C-TERMINAL DOMAIN-CONTAINING PROTEIN"/>
    <property type="match status" value="1"/>
</dbReference>
<dbReference type="PANTHER" id="PTHR43172">
    <property type="entry name" value="ADENYLOSUCCINATE LYASE"/>
    <property type="match status" value="1"/>
</dbReference>
<feature type="domain" description="Fumarate lyase N-terminal" evidence="2">
    <location>
        <begin position="24"/>
        <end position="292"/>
    </location>
</feature>
<name>A0A0M6YH36_9RHOB</name>
<dbReference type="InterPro" id="IPR022761">
    <property type="entry name" value="Fumarate_lyase_N"/>
</dbReference>
<dbReference type="SUPFAM" id="SSF48557">
    <property type="entry name" value="L-aspartase-like"/>
    <property type="match status" value="1"/>
</dbReference>
<dbReference type="InterPro" id="IPR008948">
    <property type="entry name" value="L-Aspartase-like"/>
</dbReference>
<dbReference type="AlphaFoldDB" id="A0A0M6YH36"/>
<evidence type="ECO:0000313" key="3">
    <source>
        <dbReference type="EMBL" id="CTQ48396.1"/>
    </source>
</evidence>
<dbReference type="GO" id="GO:0047472">
    <property type="term" value="F:3-carboxy-cis,cis-muconate cycloisomerase activity"/>
    <property type="evidence" value="ECO:0007669"/>
    <property type="project" value="UniProtKB-EC"/>
</dbReference>
<comment type="similarity">
    <text evidence="1">Belongs to the class-II fumarase/aspartase family.</text>
</comment>
<accession>A0A0M6YH36</accession>
<dbReference type="InterPro" id="IPR000362">
    <property type="entry name" value="Fumarate_lyase_fam"/>
</dbReference>
<dbReference type="PRINTS" id="PR00145">
    <property type="entry name" value="ARGSUCLYASE"/>
</dbReference>
<sequence>MSITPFDSALQGRAFADVDIARLFSDSAELRAMLIIWGALARAQAAHGLIPHDSAEAIHRAMLEIQIDPGALAADTARNGVCIPALVVAVRSEMQAPEHAQWLHHGATSQDIIDTGLALRLRQALGLISDRLEAALNGLADLADAHAETPMAARTYGQVATPTTFGATVAIWGQGLLVQLADLARIRDLVQIVTLHGAGGTLSAMGDAGPTIRADLARGLGLSDPIGSPHADRSHMRALAGWLGQTLAALDKCATDLMLLTRDGSVTLGGAGASSTMPQKANPVAPSQIRALAWHGLALTQALSSTPWDHRDGSEWFAEWLALPQLVTATARALTLLNGMTIIPDAAQLRAPLDDPSGLIHAEAISFALDLPRPEAQAQVKSWIAEIRENGGSLIEMSGLPDADFAPEAQWGEAPAQARRFAAAVRA</sequence>
<organism evidence="3 4">
    <name type="scientific">Jannaschia donghaensis</name>
    <dbReference type="NCBI Taxonomy" id="420998"/>
    <lineage>
        <taxon>Bacteria</taxon>
        <taxon>Pseudomonadati</taxon>
        <taxon>Pseudomonadota</taxon>
        <taxon>Alphaproteobacteria</taxon>
        <taxon>Rhodobacterales</taxon>
        <taxon>Roseobacteraceae</taxon>
        <taxon>Jannaschia</taxon>
    </lineage>
</organism>